<comment type="caution">
    <text evidence="2">The sequence shown here is derived from an EMBL/GenBank/DDBJ whole genome shotgun (WGS) entry which is preliminary data.</text>
</comment>
<dbReference type="EMBL" id="JAGFBR010000018">
    <property type="protein sequence ID" value="KAH0449697.1"/>
    <property type="molecule type" value="Genomic_DNA"/>
</dbReference>
<organism evidence="2 3">
    <name type="scientific">Dendrobium chrysotoxum</name>
    <name type="common">Orchid</name>
    <dbReference type="NCBI Taxonomy" id="161865"/>
    <lineage>
        <taxon>Eukaryota</taxon>
        <taxon>Viridiplantae</taxon>
        <taxon>Streptophyta</taxon>
        <taxon>Embryophyta</taxon>
        <taxon>Tracheophyta</taxon>
        <taxon>Spermatophyta</taxon>
        <taxon>Magnoliopsida</taxon>
        <taxon>Liliopsida</taxon>
        <taxon>Asparagales</taxon>
        <taxon>Orchidaceae</taxon>
        <taxon>Epidendroideae</taxon>
        <taxon>Malaxideae</taxon>
        <taxon>Dendrobiinae</taxon>
        <taxon>Dendrobium</taxon>
    </lineage>
</organism>
<accession>A0AAV7G0K6</accession>
<proteinExistence type="predicted"/>
<name>A0AAV7G0K6_DENCH</name>
<feature type="region of interest" description="Disordered" evidence="1">
    <location>
        <begin position="41"/>
        <end position="91"/>
    </location>
</feature>
<evidence type="ECO:0000256" key="1">
    <source>
        <dbReference type="SAM" id="MobiDB-lite"/>
    </source>
</evidence>
<dbReference type="AlphaFoldDB" id="A0AAV7G0K6"/>
<keyword evidence="3" id="KW-1185">Reference proteome</keyword>
<feature type="compositionally biased region" description="Basic and acidic residues" evidence="1">
    <location>
        <begin position="63"/>
        <end position="91"/>
    </location>
</feature>
<protein>
    <submittedName>
        <fullName evidence="2">Uncharacterized protein</fullName>
    </submittedName>
</protein>
<reference evidence="2 3" key="1">
    <citation type="journal article" date="2021" name="Hortic Res">
        <title>Chromosome-scale assembly of the Dendrobium chrysotoxum genome enhances the understanding of orchid evolution.</title>
        <authorList>
            <person name="Zhang Y."/>
            <person name="Zhang G.Q."/>
            <person name="Zhang D."/>
            <person name="Liu X.D."/>
            <person name="Xu X.Y."/>
            <person name="Sun W.H."/>
            <person name="Yu X."/>
            <person name="Zhu X."/>
            <person name="Wang Z.W."/>
            <person name="Zhao X."/>
            <person name="Zhong W.Y."/>
            <person name="Chen H."/>
            <person name="Yin W.L."/>
            <person name="Huang T."/>
            <person name="Niu S.C."/>
            <person name="Liu Z.J."/>
        </authorList>
    </citation>
    <scope>NUCLEOTIDE SEQUENCE [LARGE SCALE GENOMIC DNA]</scope>
    <source>
        <strain evidence="2">Lindl</strain>
    </source>
</reference>
<gene>
    <name evidence="2" type="ORF">IEQ34_020389</name>
</gene>
<evidence type="ECO:0000313" key="3">
    <source>
        <dbReference type="Proteomes" id="UP000775213"/>
    </source>
</evidence>
<sequence>MAAGEGKGEEISRMQLEGEVGRVGDGRGFCHGLVKGVGSLRIEGDDSRRSLNGSSDIEGDDIPPWKDTRGVEGKERGGEEDKEKFREEAVR</sequence>
<dbReference type="Proteomes" id="UP000775213">
    <property type="component" value="Unassembled WGS sequence"/>
</dbReference>
<evidence type="ECO:0000313" key="2">
    <source>
        <dbReference type="EMBL" id="KAH0449697.1"/>
    </source>
</evidence>